<organism evidence="2 3">
    <name type="scientific">Orbilia ellipsospora</name>
    <dbReference type="NCBI Taxonomy" id="2528407"/>
    <lineage>
        <taxon>Eukaryota</taxon>
        <taxon>Fungi</taxon>
        <taxon>Dikarya</taxon>
        <taxon>Ascomycota</taxon>
        <taxon>Pezizomycotina</taxon>
        <taxon>Orbiliomycetes</taxon>
        <taxon>Orbiliales</taxon>
        <taxon>Orbiliaceae</taxon>
        <taxon>Orbilia</taxon>
    </lineage>
</organism>
<feature type="compositionally biased region" description="Polar residues" evidence="1">
    <location>
        <begin position="85"/>
        <end position="94"/>
    </location>
</feature>
<feature type="compositionally biased region" description="Acidic residues" evidence="1">
    <location>
        <begin position="242"/>
        <end position="251"/>
    </location>
</feature>
<feature type="compositionally biased region" description="Low complexity" evidence="1">
    <location>
        <begin position="489"/>
        <end position="498"/>
    </location>
</feature>
<sequence>MPPDPSILMTPHSAKKRQRETHSRSRSGKLASPLYNVPPNRTTRPSANLNGSPIVHPTPGNSPHTRTYARASSSNPSHRGRDSSDTATASTGIHNSNDEFAKQIWDLFGQIEDLSSSLTKTYEEERKAREEERRARREAHYATHNKIQGMLDVLMKLAGDYAQMKHREQMGIAQLRLFGEAALVSPRKDAYYGRENHGLGIGAHGGGGEEDVEMDDMVVEDSQPPYGESSETLQDPQVPQESIEEDTEEDSSPITNNKKRRMIRQGKMPQKYNSAGQPVNDTDNIESGGEESEPYPPQELLRSLELGTRSKRNKPNYRLLPFPDSQNDGRTAATGYQQDSMDSQDVKNILMALNREEADDDTYRETPHSTPDREISGMEMAPREEELYDDFGSPQPRSRPQRAAANVEDYYDLKRYGFTDEEPAKIRRAERSSKAKAATGGAVNSPRQNKHNNGHHLQPSVEILETTQTGSGKKHGKRPSLELGDSSDDVIIVDSRSR</sequence>
<feature type="compositionally biased region" description="Basic and acidic residues" evidence="1">
    <location>
        <begin position="418"/>
        <end position="433"/>
    </location>
</feature>
<reference evidence="2 3" key="1">
    <citation type="submission" date="2019-10" db="EMBL/GenBank/DDBJ databases">
        <authorList>
            <person name="Palmer J.M."/>
        </authorList>
    </citation>
    <scope>NUCLEOTIDE SEQUENCE [LARGE SCALE GENOMIC DNA]</scope>
    <source>
        <strain evidence="2 3">TWF694</strain>
    </source>
</reference>
<evidence type="ECO:0000313" key="3">
    <source>
        <dbReference type="Proteomes" id="UP001365542"/>
    </source>
</evidence>
<feature type="region of interest" description="Disordered" evidence="1">
    <location>
        <begin position="418"/>
        <end position="498"/>
    </location>
</feature>
<comment type="caution">
    <text evidence="2">The sequence shown here is derived from an EMBL/GenBank/DDBJ whole genome shotgun (WGS) entry which is preliminary data.</text>
</comment>
<evidence type="ECO:0000313" key="2">
    <source>
        <dbReference type="EMBL" id="KAK6528930.1"/>
    </source>
</evidence>
<protein>
    <submittedName>
        <fullName evidence="2">Uncharacterized protein</fullName>
    </submittedName>
</protein>
<dbReference type="AlphaFoldDB" id="A0AAV9WX93"/>
<feature type="compositionally biased region" description="Polar residues" evidence="1">
    <location>
        <begin position="59"/>
        <end position="77"/>
    </location>
</feature>
<feature type="compositionally biased region" description="Basic and acidic residues" evidence="1">
    <location>
        <begin position="361"/>
        <end position="379"/>
    </location>
</feature>
<dbReference type="EMBL" id="JAVHJO010000014">
    <property type="protein sequence ID" value="KAK6528930.1"/>
    <property type="molecule type" value="Genomic_DNA"/>
</dbReference>
<feature type="compositionally biased region" description="Polar residues" evidence="1">
    <location>
        <begin position="324"/>
        <end position="343"/>
    </location>
</feature>
<keyword evidence="3" id="KW-1185">Reference proteome</keyword>
<dbReference type="Proteomes" id="UP001365542">
    <property type="component" value="Unassembled WGS sequence"/>
</dbReference>
<feature type="compositionally biased region" description="Polar residues" evidence="1">
    <location>
        <begin position="229"/>
        <end position="240"/>
    </location>
</feature>
<proteinExistence type="predicted"/>
<feature type="compositionally biased region" description="Basic residues" evidence="1">
    <location>
        <begin position="13"/>
        <end position="27"/>
    </location>
</feature>
<feature type="compositionally biased region" description="Polar residues" evidence="1">
    <location>
        <begin position="39"/>
        <end position="51"/>
    </location>
</feature>
<gene>
    <name evidence="2" type="ORF">TWF694_004159</name>
</gene>
<feature type="region of interest" description="Disordered" evidence="1">
    <location>
        <begin position="1"/>
        <end position="94"/>
    </location>
</feature>
<evidence type="ECO:0000256" key="1">
    <source>
        <dbReference type="SAM" id="MobiDB-lite"/>
    </source>
</evidence>
<accession>A0AAV9WX93</accession>
<feature type="region of interest" description="Disordered" evidence="1">
    <location>
        <begin position="220"/>
        <end position="379"/>
    </location>
</feature>
<feature type="compositionally biased region" description="Polar residues" evidence="1">
    <location>
        <begin position="271"/>
        <end position="282"/>
    </location>
</feature>
<name>A0AAV9WX93_9PEZI</name>